<evidence type="ECO:0000259" key="1">
    <source>
        <dbReference type="Pfam" id="PF24897"/>
    </source>
</evidence>
<organism evidence="2 3">
    <name type="scientific">Phascolarctobacterium succinatutens</name>
    <dbReference type="NCBI Taxonomy" id="626940"/>
    <lineage>
        <taxon>Bacteria</taxon>
        <taxon>Bacillati</taxon>
        <taxon>Bacillota</taxon>
        <taxon>Negativicutes</taxon>
        <taxon>Acidaminococcales</taxon>
        <taxon>Acidaminococcaceae</taxon>
        <taxon>Phascolarctobacterium</taxon>
    </lineage>
</organism>
<proteinExistence type="predicted"/>
<dbReference type="InterPro" id="IPR056646">
    <property type="entry name" value="DUF7744"/>
</dbReference>
<evidence type="ECO:0000313" key="3">
    <source>
        <dbReference type="Proteomes" id="UP000186777"/>
    </source>
</evidence>
<dbReference type="Proteomes" id="UP000186777">
    <property type="component" value="Unassembled WGS sequence"/>
</dbReference>
<sequence length="1089" mass="120524">MKNVIASCVPRKSIVEGTFNPEVFTATLGPVVNYYRNGSSSLDSVYTNAETFFRDATYVTDGLRSTVNNIFRRIAGDTTAPSIQRLETAFGGGKTHTLIACVHIANRGKDIAGVVSNIIDSQYLPDPGTVTVVGIAGDEIKTSQTIAGKVVPYTLWGEMALQIGGQELYNVVKKDAESYSAPGSDYFETVLGNRKLLIVFDELAQYASRLEVLNNSSDQLAAFLMTLNTYVRNRPGIAIVVTLAGSVDAFAKETEKIGKVLNTMTSKRLTQDDVMGVTATATKNLKSVVMRDASAVTPVQANEISAVLAKRLFESVDIDNAKEVAKAYKDTYTKNKGMLPQEATSMNFEDRMVQYYPFHPTLIDFLNNKLALAENFQGTRGVLRTLAMAVRSIWKAQKNILLIHVSDIDLHNASIVDEILGRTGSSDLKQVLTADVGSVETESHIKGGKSNAQYEDENNPHPDGIAMFENTWKVVFLNSLVGRSQGLSSNVFGVSEQDAIFQTATPELLPSQVRMALEKITDVAYYLRCEHGKYFAHLEPTINSVLARIRGTIEYSKVLGKLKSVANNLVTNAGIFAVEHNVTKPDDIRDDYEKPVVGVVSLEVEGTLNVENFYKFKAGGQFRTRKNLLMLLVPKTIKLQGLSQSEYENVDLFDEFANNHNDEKEKERVEDLARQVLAINILQDNPEEYGISSSKLQDPDFRNRQSSRPQELAIAVANLYTNFVYYSVDGIVRREIKTGSGESTLTLIQKKLVDDNELILQKTDKYGTAILRDLSDNYIFKTAKTVECKYILDNFYSIGNWPVLANKSILDSMLREGVESGLWAIYKKWSDPTQARPTEIYFSDKPVPMNLDIINLEYKATTVDFAKKSGWLDVDKPSPEKVKEAISKLLANNGAVVVDDIVKQVKLSLAKAEDTQIYDGVQDLATNKGYAIYRGKVDQVDRPKEEDCFEGYNVPGHPIEGTDVLISRSEQSQRGWFTNPARGVHVQGSDGDNKVQKVVELLGSLGSSYRRGKSKSEVDSLDLYDLRLPSGGTMRIALANATAQDFKILDELLNDVKNKLKVSGKTGVDVEIKDPQDGCEFAEAIKTLQ</sequence>
<gene>
    <name evidence="2" type="ORF">BHW43_08850</name>
</gene>
<dbReference type="InterPro" id="IPR007555">
    <property type="entry name" value="DUF499"/>
</dbReference>
<comment type="caution">
    <text evidence="2">The sequence shown here is derived from an EMBL/GenBank/DDBJ whole genome shotgun (WGS) entry which is preliminary data.</text>
</comment>
<name>A0A1Q6R341_9FIRM</name>
<dbReference type="AlphaFoldDB" id="A0A1Q6R341"/>
<dbReference type="Pfam" id="PF04465">
    <property type="entry name" value="DUF499"/>
    <property type="match status" value="1"/>
</dbReference>
<dbReference type="RefSeq" id="WP_303680272.1">
    <property type="nucleotide sequence ID" value="NZ_MNTG01000041.1"/>
</dbReference>
<dbReference type="Pfam" id="PF24897">
    <property type="entry name" value="DUF7744"/>
    <property type="match status" value="1"/>
</dbReference>
<dbReference type="EMBL" id="MNTG01000041">
    <property type="protein sequence ID" value="OLA36736.1"/>
    <property type="molecule type" value="Genomic_DNA"/>
</dbReference>
<accession>A0A1Q6R341</accession>
<feature type="domain" description="DUF7744" evidence="1">
    <location>
        <begin position="990"/>
        <end position="1086"/>
    </location>
</feature>
<reference evidence="2 3" key="1">
    <citation type="journal article" date="2016" name="Nat. Biotechnol.">
        <title>Measurement of bacterial replication rates in microbial communities.</title>
        <authorList>
            <person name="Brown C.T."/>
            <person name="Olm M.R."/>
            <person name="Thomas B.C."/>
            <person name="Banfield J.F."/>
        </authorList>
    </citation>
    <scope>NUCLEOTIDE SEQUENCE [LARGE SCALE GENOMIC DNA]</scope>
    <source>
        <strain evidence="2">46_33</strain>
    </source>
</reference>
<dbReference type="STRING" id="626940.BHW43_08850"/>
<protein>
    <recommendedName>
        <fullName evidence="1">DUF7744 domain-containing protein</fullName>
    </recommendedName>
</protein>
<evidence type="ECO:0000313" key="2">
    <source>
        <dbReference type="EMBL" id="OLA36736.1"/>
    </source>
</evidence>